<protein>
    <recommendedName>
        <fullName evidence="3">HTH araC/xylS-type domain-containing protein</fullName>
    </recommendedName>
</protein>
<dbReference type="Gene3D" id="1.10.10.60">
    <property type="entry name" value="Homeodomain-like"/>
    <property type="match status" value="1"/>
</dbReference>
<dbReference type="EMBL" id="BOQT01000003">
    <property type="protein sequence ID" value="GIN20254.1"/>
    <property type="molecule type" value="Genomic_DNA"/>
</dbReference>
<keyword evidence="2" id="KW-1185">Reference proteome</keyword>
<accession>A0ABQ4K3C8</accession>
<sequence>MALVESLQKTIEYMEAHLLDDITIKDIAEQAHLSPENCTRTGAVRAFSKRQMV</sequence>
<dbReference type="RefSeq" id="WP_249412680.1">
    <property type="nucleotide sequence ID" value="NZ_BOQT01000003.1"/>
</dbReference>
<name>A0ABQ4K3C8_9BACI</name>
<evidence type="ECO:0008006" key="3">
    <source>
        <dbReference type="Google" id="ProtNLM"/>
    </source>
</evidence>
<comment type="caution">
    <text evidence="1">The sequence shown here is derived from an EMBL/GenBank/DDBJ whole genome shotgun (WGS) entry which is preliminary data.</text>
</comment>
<gene>
    <name evidence="1" type="ORF">J1TS3_13880</name>
</gene>
<dbReference type="Proteomes" id="UP000680279">
    <property type="component" value="Unassembled WGS sequence"/>
</dbReference>
<evidence type="ECO:0000313" key="2">
    <source>
        <dbReference type="Proteomes" id="UP000680279"/>
    </source>
</evidence>
<evidence type="ECO:0000313" key="1">
    <source>
        <dbReference type="EMBL" id="GIN20254.1"/>
    </source>
</evidence>
<reference evidence="1 2" key="1">
    <citation type="submission" date="2021-03" db="EMBL/GenBank/DDBJ databases">
        <title>Antimicrobial resistance genes in bacteria isolated from Japanese honey, and their potential for conferring macrolide and lincosamide resistance in the American foulbrood pathogen Paenibacillus larvae.</title>
        <authorList>
            <person name="Okamoto M."/>
            <person name="Kumagai M."/>
            <person name="Kanamori H."/>
            <person name="Takamatsu D."/>
        </authorList>
    </citation>
    <scope>NUCLEOTIDE SEQUENCE [LARGE SCALE GENOMIC DNA]</scope>
    <source>
        <strain evidence="1 2">J1TS3</strain>
    </source>
</reference>
<proteinExistence type="predicted"/>
<organism evidence="1 2">
    <name type="scientific">Siminovitchia fordii</name>
    <dbReference type="NCBI Taxonomy" id="254759"/>
    <lineage>
        <taxon>Bacteria</taxon>
        <taxon>Bacillati</taxon>
        <taxon>Bacillota</taxon>
        <taxon>Bacilli</taxon>
        <taxon>Bacillales</taxon>
        <taxon>Bacillaceae</taxon>
        <taxon>Siminovitchia</taxon>
    </lineage>
</organism>